<feature type="transmembrane region" description="Helical" evidence="10">
    <location>
        <begin position="311"/>
        <end position="329"/>
    </location>
</feature>
<feature type="transmembrane region" description="Helical" evidence="10">
    <location>
        <begin position="265"/>
        <end position="291"/>
    </location>
</feature>
<protein>
    <recommendedName>
        <fullName evidence="3">dolichol kinase</fullName>
        <ecNumber evidence="3">2.7.1.108</ecNumber>
    </recommendedName>
</protein>
<sequence>MSQVPLTPREAAEISLIVSPAMYAAWCLYEAQGGFHSAHAWGLVMSCLLAVENQWRKHLPWGTTIGAYRPSPDQGITVGCLLAPLTASSLLIANMANSYTQRALTHTATLSISCALASNVLLVPATNKVDIKKAVIVGLVILRMYQQSGLAYYLAGPSMGLFAVLYYCILAVLRKSFTAGEAMIVCHLFAFVCIASVLASVSEHYNMLSLKFTPLFVYLLALIAGMLVIGILANTILIHAKSAYTDMVKGGGGTPETRLQYSYRIWISLAFGTAALLIVLFCIAPLVQARINQDPFRWVLQFILQSGRKRVAVLVYLGLVVALGVTYAVQRFDAARPRNAGSINAKRKYFHFLAFGMFSVSYALDPDLLFLAFSFVTSLFIMLEYCRFFRLAPIGDRLHSYLSQFSNDKDAGPAVLSHLFSSFSFCLSYATRLIILCIYGDDKMPDKKMSQVPLTPREAAEISLIVSPAMYAAWCLYEAQGGFHSAHAWGLVMSCLLAVENQWRKHLPWGTTIGAYRPSPDQGITVGCLLAPLTASSLLIANMANSYTQRALTHTATLSISCALASNVLLVPATNKVDIKKAVIVGLVILRMYQQSGLAYYLAGPSMGLFAVLYYCILAVLRKSFTAGEAMIVCHLFAFVCIASVLASVSEHYNMLSLKFTPLFVYLLALIAGMLVIGILANTILIHAKSAYTDMVKGGGGTPETRLQYSYRIWISLAFGTAALLIVLFCIAPLVQARINQDPFRWVLQFILQSGRKRVAVLVYLGLVVALGVTYAVQRFDAARPRNAGSINAKRKYFHFLAFGMFSVSYALDPDLLFLAFSFVTSLFIMLEYCRFFRLAPIGDRLHSYLSQFSNDKDAGPAVLSHLYLLVGCALPVWLSSVNGRYGFGGFLGIVTLGLGDSLASVVGIKYGRRRWPHSRKTLEGTAVFVLSVLVCWVVGVLLGVCSWEKLLSAIGSSVLGGLFEASSEQNDNLLVPLYMYCIWHLL</sequence>
<feature type="transmembrane region" description="Helical" evidence="10">
    <location>
        <begin position="150"/>
        <end position="170"/>
    </location>
</feature>
<evidence type="ECO:0000256" key="4">
    <source>
        <dbReference type="ARBA" id="ARBA00022679"/>
    </source>
</evidence>
<evidence type="ECO:0000256" key="7">
    <source>
        <dbReference type="ARBA" id="ARBA00022824"/>
    </source>
</evidence>
<organism evidence="11 12">
    <name type="scientific">Synchytrium endobioticum</name>
    <dbReference type="NCBI Taxonomy" id="286115"/>
    <lineage>
        <taxon>Eukaryota</taxon>
        <taxon>Fungi</taxon>
        <taxon>Fungi incertae sedis</taxon>
        <taxon>Chytridiomycota</taxon>
        <taxon>Chytridiomycota incertae sedis</taxon>
        <taxon>Chytridiomycetes</taxon>
        <taxon>Synchytriales</taxon>
        <taxon>Synchytriaceae</taxon>
        <taxon>Synchytrium</taxon>
    </lineage>
</organism>
<accession>A0A507CT76</accession>
<dbReference type="GO" id="GO:0004168">
    <property type="term" value="F:dolichol kinase activity"/>
    <property type="evidence" value="ECO:0007669"/>
    <property type="project" value="UniProtKB-EC"/>
</dbReference>
<evidence type="ECO:0000256" key="9">
    <source>
        <dbReference type="ARBA" id="ARBA00023136"/>
    </source>
</evidence>
<dbReference type="EC" id="2.7.1.108" evidence="3"/>
<evidence type="ECO:0000256" key="8">
    <source>
        <dbReference type="ARBA" id="ARBA00022989"/>
    </source>
</evidence>
<feature type="transmembrane region" description="Helical" evidence="10">
    <location>
        <begin position="182"/>
        <end position="201"/>
    </location>
</feature>
<evidence type="ECO:0000256" key="1">
    <source>
        <dbReference type="ARBA" id="ARBA00004477"/>
    </source>
</evidence>
<dbReference type="Proteomes" id="UP000317494">
    <property type="component" value="Unassembled WGS sequence"/>
</dbReference>
<keyword evidence="7" id="KW-0256">Endoplasmic reticulum</keyword>
<dbReference type="GO" id="GO:0005789">
    <property type="term" value="C:endoplasmic reticulum membrane"/>
    <property type="evidence" value="ECO:0007669"/>
    <property type="project" value="UniProtKB-SubCell"/>
</dbReference>
<dbReference type="AlphaFoldDB" id="A0A507CT76"/>
<evidence type="ECO:0000256" key="2">
    <source>
        <dbReference type="ARBA" id="ARBA00010794"/>
    </source>
</evidence>
<feature type="transmembrane region" description="Helical" evidence="10">
    <location>
        <begin position="598"/>
        <end position="618"/>
    </location>
</feature>
<feature type="transmembrane region" description="Helical" evidence="10">
    <location>
        <begin position="759"/>
        <end position="777"/>
    </location>
</feature>
<dbReference type="PANTHER" id="PTHR13205">
    <property type="entry name" value="TRANSMEMBRANE PROTEIN 15-RELATED"/>
    <property type="match status" value="1"/>
</dbReference>
<dbReference type="GO" id="GO:0043048">
    <property type="term" value="P:dolichyl monophosphate biosynthetic process"/>
    <property type="evidence" value="ECO:0007669"/>
    <property type="project" value="TreeGrafter"/>
</dbReference>
<dbReference type="VEuPathDB" id="FungiDB:SeMB42_g05172"/>
<keyword evidence="12" id="KW-1185">Reference proteome</keyword>
<feature type="transmembrane region" description="Helical" evidence="10">
    <location>
        <begin position="216"/>
        <end position="237"/>
    </location>
</feature>
<feature type="transmembrane region" description="Helical" evidence="10">
    <location>
        <begin position="664"/>
        <end position="685"/>
    </location>
</feature>
<dbReference type="PANTHER" id="PTHR13205:SF15">
    <property type="entry name" value="DOLICHOL KINASE"/>
    <property type="match status" value="1"/>
</dbReference>
<feature type="transmembrane region" description="Helical" evidence="10">
    <location>
        <begin position="411"/>
        <end position="439"/>
    </location>
</feature>
<feature type="transmembrane region" description="Helical" evidence="10">
    <location>
        <begin position="923"/>
        <end position="945"/>
    </location>
</feature>
<proteinExistence type="inferred from homology"/>
<evidence type="ECO:0000313" key="12">
    <source>
        <dbReference type="Proteomes" id="UP000317494"/>
    </source>
</evidence>
<feature type="transmembrane region" description="Helical" evidence="10">
    <location>
        <begin position="797"/>
        <end position="812"/>
    </location>
</feature>
<keyword evidence="4" id="KW-0808">Transferase</keyword>
<evidence type="ECO:0000313" key="11">
    <source>
        <dbReference type="EMBL" id="TPX42336.1"/>
    </source>
</evidence>
<feature type="transmembrane region" description="Helical" evidence="10">
    <location>
        <begin position="818"/>
        <end position="838"/>
    </location>
</feature>
<keyword evidence="9 10" id="KW-0472">Membrane</keyword>
<comment type="subcellular location">
    <subcellularLocation>
        <location evidence="1">Endoplasmic reticulum membrane</location>
        <topology evidence="1">Multi-pass membrane protein</topology>
    </subcellularLocation>
</comment>
<dbReference type="EMBL" id="QEAN01000236">
    <property type="protein sequence ID" value="TPX42336.1"/>
    <property type="molecule type" value="Genomic_DNA"/>
</dbReference>
<keyword evidence="5 10" id="KW-0812">Transmembrane</keyword>
<reference evidence="11 12" key="1">
    <citation type="journal article" date="2019" name="Sci. Rep.">
        <title>Comparative genomics of chytrid fungi reveal insights into the obligate biotrophic and pathogenic lifestyle of Synchytrium endobioticum.</title>
        <authorList>
            <person name="van de Vossenberg B.T.L.H."/>
            <person name="Warris S."/>
            <person name="Nguyen H.D.T."/>
            <person name="van Gent-Pelzer M.P.E."/>
            <person name="Joly D.L."/>
            <person name="van de Geest H.C."/>
            <person name="Bonants P.J.M."/>
            <person name="Smith D.S."/>
            <person name="Levesque C.A."/>
            <person name="van der Lee T.A.J."/>
        </authorList>
    </citation>
    <scope>NUCLEOTIDE SEQUENCE [LARGE SCALE GENOMIC DNA]</scope>
    <source>
        <strain evidence="11 12">MB42</strain>
    </source>
</reference>
<feature type="transmembrane region" description="Helical" evidence="10">
    <location>
        <begin position="859"/>
        <end position="879"/>
    </location>
</feature>
<name>A0A507CT76_9FUNG</name>
<feature type="transmembrane region" description="Helical" evidence="10">
    <location>
        <begin position="349"/>
        <end position="364"/>
    </location>
</feature>
<comment type="caution">
    <text evidence="11">The sequence shown here is derived from an EMBL/GenBank/DDBJ whole genome shotgun (WGS) entry which is preliminary data.</text>
</comment>
<dbReference type="STRING" id="286115.A0A507CT76"/>
<comment type="similarity">
    <text evidence="2">Belongs to the polyprenol kinase family.</text>
</comment>
<feature type="transmembrane region" description="Helical" evidence="10">
    <location>
        <begin position="713"/>
        <end position="739"/>
    </location>
</feature>
<feature type="transmembrane region" description="Helical" evidence="10">
    <location>
        <begin position="551"/>
        <end position="571"/>
    </location>
</feature>
<keyword evidence="8 10" id="KW-1133">Transmembrane helix</keyword>
<keyword evidence="6" id="KW-0418">Kinase</keyword>
<feature type="transmembrane region" description="Helical" evidence="10">
    <location>
        <begin position="630"/>
        <end position="649"/>
    </location>
</feature>
<feature type="transmembrane region" description="Helical" evidence="10">
    <location>
        <begin position="891"/>
        <end position="911"/>
    </location>
</feature>
<evidence type="ECO:0000256" key="6">
    <source>
        <dbReference type="ARBA" id="ARBA00022777"/>
    </source>
</evidence>
<dbReference type="InterPro" id="IPR032974">
    <property type="entry name" value="Polypren_kinase"/>
</dbReference>
<gene>
    <name evidence="11" type="ORF">SeMB42_g05172</name>
</gene>
<evidence type="ECO:0000256" key="3">
    <source>
        <dbReference type="ARBA" id="ARBA00012132"/>
    </source>
</evidence>
<evidence type="ECO:0000256" key="10">
    <source>
        <dbReference type="SAM" id="Phobius"/>
    </source>
</evidence>
<evidence type="ECO:0000256" key="5">
    <source>
        <dbReference type="ARBA" id="ARBA00022692"/>
    </source>
</evidence>